<evidence type="ECO:0000259" key="1">
    <source>
        <dbReference type="PROSITE" id="PS51819"/>
    </source>
</evidence>
<dbReference type="RefSeq" id="WP_150699969.1">
    <property type="nucleotide sequence ID" value="NZ_CABPRZ010000036.1"/>
</dbReference>
<dbReference type="Gene3D" id="3.10.180.10">
    <property type="entry name" value="2,3-Dihydroxybiphenyl 1,2-Dioxygenase, domain 1"/>
    <property type="match status" value="1"/>
</dbReference>
<dbReference type="InterPro" id="IPR029068">
    <property type="entry name" value="Glyas_Bleomycin-R_OHBP_Dase"/>
</dbReference>
<dbReference type="EMBL" id="CABPRZ010000036">
    <property type="protein sequence ID" value="VVE58450.1"/>
    <property type="molecule type" value="Genomic_DNA"/>
</dbReference>
<keyword evidence="3" id="KW-1185">Reference proteome</keyword>
<protein>
    <recommendedName>
        <fullName evidence="1">VOC domain-containing protein</fullName>
    </recommendedName>
</protein>
<evidence type="ECO:0000313" key="2">
    <source>
        <dbReference type="EMBL" id="VVE58450.1"/>
    </source>
</evidence>
<dbReference type="CDD" id="cd06587">
    <property type="entry name" value="VOC"/>
    <property type="match status" value="1"/>
</dbReference>
<dbReference type="OrthoDB" id="8965356at2"/>
<dbReference type="Pfam" id="PF18029">
    <property type="entry name" value="Glyoxalase_6"/>
    <property type="match status" value="1"/>
</dbReference>
<dbReference type="SUPFAM" id="SSF54593">
    <property type="entry name" value="Glyoxalase/Bleomycin resistance protein/Dihydroxybiphenyl dioxygenase"/>
    <property type="match status" value="1"/>
</dbReference>
<dbReference type="PROSITE" id="PS51819">
    <property type="entry name" value="VOC"/>
    <property type="match status" value="1"/>
</dbReference>
<gene>
    <name evidence="2" type="ORF">PTE30175_05242</name>
</gene>
<feature type="domain" description="VOC" evidence="1">
    <location>
        <begin position="2"/>
        <end position="113"/>
    </location>
</feature>
<organism evidence="2 3">
    <name type="scientific">Pandoraea terrae</name>
    <dbReference type="NCBI Taxonomy" id="1537710"/>
    <lineage>
        <taxon>Bacteria</taxon>
        <taxon>Pseudomonadati</taxon>
        <taxon>Pseudomonadota</taxon>
        <taxon>Betaproteobacteria</taxon>
        <taxon>Burkholderiales</taxon>
        <taxon>Burkholderiaceae</taxon>
        <taxon>Pandoraea</taxon>
    </lineage>
</organism>
<dbReference type="AlphaFoldDB" id="A0A5E4ZDU9"/>
<sequence length="114" mass="12080">MKAKLVIHPVDDLDACVRFYADTLKLAVKFRDGDRYCAIDAGGITLALVAGEERLVDVPALGYACESLDALHAAIDAATASGATVTRALEKGPHEWRAVLKDPAGMPFVVSAKL</sequence>
<evidence type="ECO:0000313" key="3">
    <source>
        <dbReference type="Proteomes" id="UP000414233"/>
    </source>
</evidence>
<dbReference type="Proteomes" id="UP000414233">
    <property type="component" value="Unassembled WGS sequence"/>
</dbReference>
<accession>A0A5E4ZDU9</accession>
<dbReference type="InterPro" id="IPR037523">
    <property type="entry name" value="VOC_core"/>
</dbReference>
<reference evidence="2 3" key="1">
    <citation type="submission" date="2019-08" db="EMBL/GenBank/DDBJ databases">
        <authorList>
            <person name="Peeters C."/>
        </authorList>
    </citation>
    <scope>NUCLEOTIDE SEQUENCE [LARGE SCALE GENOMIC DNA]</scope>
    <source>
        <strain evidence="2 3">LMG 30175</strain>
    </source>
</reference>
<dbReference type="InterPro" id="IPR041581">
    <property type="entry name" value="Glyoxalase_6"/>
</dbReference>
<proteinExistence type="predicted"/>
<name>A0A5E4ZDU9_9BURK</name>